<evidence type="ECO:0000256" key="2">
    <source>
        <dbReference type="ARBA" id="ARBA00004286"/>
    </source>
</evidence>
<comment type="caution">
    <text evidence="11">The sequence shown here is derived from an EMBL/GenBank/DDBJ whole genome shotgun (WGS) entry which is preliminary data.</text>
</comment>
<dbReference type="EMBL" id="SPLM01000072">
    <property type="protein sequence ID" value="TMW63447.1"/>
    <property type="molecule type" value="Genomic_DNA"/>
</dbReference>
<gene>
    <name evidence="11" type="ORF">Poli38472_002388</name>
</gene>
<evidence type="ECO:0000259" key="8">
    <source>
        <dbReference type="PROSITE" id="PS50280"/>
    </source>
</evidence>
<dbReference type="PANTHER" id="PTHR22884">
    <property type="entry name" value="SET DOMAIN PROTEINS"/>
    <property type="match status" value="1"/>
</dbReference>
<dbReference type="SMART" id="SM00317">
    <property type="entry name" value="SET"/>
    <property type="match status" value="1"/>
</dbReference>
<dbReference type="GO" id="GO:0005694">
    <property type="term" value="C:chromosome"/>
    <property type="evidence" value="ECO:0007669"/>
    <property type="project" value="UniProtKB-SubCell"/>
</dbReference>
<dbReference type="GO" id="GO:0032259">
    <property type="term" value="P:methylation"/>
    <property type="evidence" value="ECO:0007669"/>
    <property type="project" value="UniProtKB-KW"/>
</dbReference>
<dbReference type="SMART" id="SM00570">
    <property type="entry name" value="AWS"/>
    <property type="match status" value="1"/>
</dbReference>
<dbReference type="GO" id="GO:0042054">
    <property type="term" value="F:histone methyltransferase activity"/>
    <property type="evidence" value="ECO:0007669"/>
    <property type="project" value="InterPro"/>
</dbReference>
<proteinExistence type="predicted"/>
<keyword evidence="4" id="KW-0489">Methyltransferase</keyword>
<dbReference type="GO" id="GO:0005634">
    <property type="term" value="C:nucleus"/>
    <property type="evidence" value="ECO:0007669"/>
    <property type="project" value="UniProtKB-SubCell"/>
</dbReference>
<evidence type="ECO:0000256" key="4">
    <source>
        <dbReference type="ARBA" id="ARBA00022603"/>
    </source>
</evidence>
<evidence type="ECO:0000256" key="6">
    <source>
        <dbReference type="ARBA" id="ARBA00022691"/>
    </source>
</evidence>
<dbReference type="PROSITE" id="PS50280">
    <property type="entry name" value="SET"/>
    <property type="match status" value="1"/>
</dbReference>
<name>A0A8K1CJN2_PYTOL</name>
<keyword evidence="7" id="KW-0539">Nucleus</keyword>
<dbReference type="InterPro" id="IPR046341">
    <property type="entry name" value="SET_dom_sf"/>
</dbReference>
<keyword evidence="5" id="KW-0808">Transferase</keyword>
<dbReference type="Pfam" id="PF17907">
    <property type="entry name" value="AWS"/>
    <property type="match status" value="1"/>
</dbReference>
<dbReference type="Proteomes" id="UP000794436">
    <property type="component" value="Unassembled WGS sequence"/>
</dbReference>
<evidence type="ECO:0000256" key="5">
    <source>
        <dbReference type="ARBA" id="ARBA00022679"/>
    </source>
</evidence>
<dbReference type="InterPro" id="IPR050777">
    <property type="entry name" value="SET2_Histone-Lys_MeTrsfase"/>
</dbReference>
<dbReference type="InterPro" id="IPR001214">
    <property type="entry name" value="SET_dom"/>
</dbReference>
<evidence type="ECO:0000256" key="7">
    <source>
        <dbReference type="ARBA" id="ARBA00023242"/>
    </source>
</evidence>
<dbReference type="SUPFAM" id="SSF82199">
    <property type="entry name" value="SET domain"/>
    <property type="match status" value="1"/>
</dbReference>
<evidence type="ECO:0000259" key="10">
    <source>
        <dbReference type="PROSITE" id="PS51215"/>
    </source>
</evidence>
<feature type="domain" description="SET" evidence="8">
    <location>
        <begin position="116"/>
        <end position="231"/>
    </location>
</feature>
<dbReference type="AlphaFoldDB" id="A0A8K1CJN2"/>
<dbReference type="OrthoDB" id="156855at2759"/>
<accession>A0A8K1CJN2</accession>
<evidence type="ECO:0008006" key="13">
    <source>
        <dbReference type="Google" id="ProtNLM"/>
    </source>
</evidence>
<dbReference type="InterPro" id="IPR003616">
    <property type="entry name" value="Post-SET_dom"/>
</dbReference>
<evidence type="ECO:0000313" key="12">
    <source>
        <dbReference type="Proteomes" id="UP000794436"/>
    </source>
</evidence>
<sequence length="402" mass="46228">MEGAMEADEPPARLLRATQRQQEQMLRESRATGERSVDMALAEVQIISQNVYVQRKPRKLLEEEIPVCECQPPHDPQQLGCQDDCLNRVALIECIPGYCPCGDRCDNQRIQRGNMPPMEIVDCDKKGLGMEARRPIKAGDFVAEYMGEIVTEQEYHLRRLRYHNEKHRYMMVLSGGEVIDATRMGGVARFINHSCDPNCAVEKWDVDGEERCGIFALRDIKSGEELSFDYKFKSFSRLEITKCLCGSKNCRGFIGMNNRVVKQPSRSYTAAGPGQGPRRRLDPIMQKGVSNRRMAESTLDRMVRVLVGQRFFTNRELQFLGTSRVVLRRNLLRLADDNFRSLCLEPHYLNEATGQLDEVSHVFKLRELPRYVPRMPNMGLEERQVRLEAILERLRTGQRTSN</sequence>
<dbReference type="InterPro" id="IPR006560">
    <property type="entry name" value="AWS_dom"/>
</dbReference>
<dbReference type="PROSITE" id="PS51215">
    <property type="entry name" value="AWS"/>
    <property type="match status" value="1"/>
</dbReference>
<keyword evidence="3" id="KW-0158">Chromosome</keyword>
<feature type="domain" description="AWS" evidence="10">
    <location>
        <begin position="63"/>
        <end position="114"/>
    </location>
</feature>
<feature type="domain" description="Post-SET" evidence="9">
    <location>
        <begin position="239"/>
        <end position="255"/>
    </location>
</feature>
<dbReference type="Pfam" id="PF00856">
    <property type="entry name" value="SET"/>
    <property type="match status" value="1"/>
</dbReference>
<evidence type="ECO:0000256" key="3">
    <source>
        <dbReference type="ARBA" id="ARBA00022454"/>
    </source>
</evidence>
<evidence type="ECO:0000259" key="9">
    <source>
        <dbReference type="PROSITE" id="PS50868"/>
    </source>
</evidence>
<keyword evidence="6" id="KW-0949">S-adenosyl-L-methionine</keyword>
<protein>
    <recommendedName>
        <fullName evidence="13">Histone-lysine N-methyltransferase</fullName>
    </recommendedName>
</protein>
<dbReference type="Gene3D" id="2.170.270.10">
    <property type="entry name" value="SET domain"/>
    <property type="match status" value="1"/>
</dbReference>
<comment type="subcellular location">
    <subcellularLocation>
        <location evidence="2">Chromosome</location>
    </subcellularLocation>
    <subcellularLocation>
        <location evidence="1">Nucleus</location>
    </subcellularLocation>
</comment>
<dbReference type="PROSITE" id="PS50868">
    <property type="entry name" value="POST_SET"/>
    <property type="match status" value="1"/>
</dbReference>
<evidence type="ECO:0000256" key="1">
    <source>
        <dbReference type="ARBA" id="ARBA00004123"/>
    </source>
</evidence>
<evidence type="ECO:0000313" key="11">
    <source>
        <dbReference type="EMBL" id="TMW63447.1"/>
    </source>
</evidence>
<dbReference type="SMART" id="SM00508">
    <property type="entry name" value="PostSET"/>
    <property type="match status" value="1"/>
</dbReference>
<keyword evidence="12" id="KW-1185">Reference proteome</keyword>
<reference evidence="11" key="1">
    <citation type="submission" date="2019-03" db="EMBL/GenBank/DDBJ databases">
        <title>Long read genome sequence of the mycoparasitic Pythium oligandrum ATCC 38472 isolated from sugarbeet rhizosphere.</title>
        <authorList>
            <person name="Gaulin E."/>
        </authorList>
    </citation>
    <scope>NUCLEOTIDE SEQUENCE</scope>
    <source>
        <strain evidence="11">ATCC 38472_TT</strain>
    </source>
</reference>
<organism evidence="11 12">
    <name type="scientific">Pythium oligandrum</name>
    <name type="common">Mycoparasitic fungus</name>
    <dbReference type="NCBI Taxonomy" id="41045"/>
    <lineage>
        <taxon>Eukaryota</taxon>
        <taxon>Sar</taxon>
        <taxon>Stramenopiles</taxon>
        <taxon>Oomycota</taxon>
        <taxon>Peronosporomycetes</taxon>
        <taxon>Pythiales</taxon>
        <taxon>Pythiaceae</taxon>
        <taxon>Pythium</taxon>
    </lineage>
</organism>